<sequence>MDLRNGTITKDEATKLQNSPVTEDEVQVASEHVDQMLSHVESSVVHPRLPSPTTNVERTVNILSEIHSILESNQ</sequence>
<keyword evidence="2" id="KW-0614">Plasmid</keyword>
<reference evidence="2" key="1">
    <citation type="submission" date="2016-10" db="EMBL/GenBank/DDBJ databases">
        <title>The High Quality Genome of Vibrio alginolyticus K01M1.</title>
        <authorList>
            <person name="Wendling C."/>
            <person name="Chibani C.M."/>
            <person name="Hertel R."/>
            <person name="Sproer C."/>
            <person name="Bunk B."/>
            <person name="Overmann J."/>
            <person name="Roth O."/>
            <person name="Liesegang H."/>
        </authorList>
    </citation>
    <scope>NUCLEOTIDE SEQUENCE</scope>
    <source>
        <strain evidence="2">K05K4</strain>
        <plasmid evidence="2">pL289</plasmid>
    </source>
</reference>
<accession>A0A1W6UFH1</accession>
<evidence type="ECO:0000256" key="1">
    <source>
        <dbReference type="SAM" id="MobiDB-lite"/>
    </source>
</evidence>
<organism evidence="2">
    <name type="scientific">Vibrio alginolyticus</name>
    <dbReference type="NCBI Taxonomy" id="663"/>
    <lineage>
        <taxon>Bacteria</taxon>
        <taxon>Pseudomonadati</taxon>
        <taxon>Pseudomonadota</taxon>
        <taxon>Gammaproteobacteria</taxon>
        <taxon>Vibrionales</taxon>
        <taxon>Vibrionaceae</taxon>
        <taxon>Vibrio</taxon>
    </lineage>
</organism>
<geneLocation type="plasmid" evidence="2">
    <name>pL289</name>
</geneLocation>
<dbReference type="RefSeq" id="WP_120425638.1">
    <property type="nucleotide sequence ID" value="NZ_CP017904.1"/>
</dbReference>
<dbReference type="EMBL" id="CP017904">
    <property type="protein sequence ID" value="ARP21749.1"/>
    <property type="molecule type" value="Genomic_DNA"/>
</dbReference>
<feature type="compositionally biased region" description="Basic and acidic residues" evidence="1">
    <location>
        <begin position="1"/>
        <end position="14"/>
    </location>
</feature>
<gene>
    <name evidence="2" type="ORF">K05K4_50430</name>
</gene>
<feature type="region of interest" description="Disordered" evidence="1">
    <location>
        <begin position="1"/>
        <end position="25"/>
    </location>
</feature>
<name>A0A1W6UFH1_VIBAL</name>
<protein>
    <submittedName>
        <fullName evidence="2">Uncharacterized protein</fullName>
    </submittedName>
</protein>
<dbReference type="AlphaFoldDB" id="A0A1W6UFH1"/>
<proteinExistence type="predicted"/>
<evidence type="ECO:0000313" key="2">
    <source>
        <dbReference type="EMBL" id="ARP21749.1"/>
    </source>
</evidence>